<feature type="compositionally biased region" description="Low complexity" evidence="1">
    <location>
        <begin position="258"/>
        <end position="283"/>
    </location>
</feature>
<feature type="compositionally biased region" description="Low complexity" evidence="1">
    <location>
        <begin position="362"/>
        <end position="378"/>
    </location>
</feature>
<feature type="compositionally biased region" description="Low complexity" evidence="1">
    <location>
        <begin position="583"/>
        <end position="597"/>
    </location>
</feature>
<feature type="compositionally biased region" description="Low complexity" evidence="1">
    <location>
        <begin position="319"/>
        <end position="336"/>
    </location>
</feature>
<feature type="region of interest" description="Disordered" evidence="1">
    <location>
        <begin position="583"/>
        <end position="620"/>
    </location>
</feature>
<evidence type="ECO:0000256" key="1">
    <source>
        <dbReference type="SAM" id="MobiDB-lite"/>
    </source>
</evidence>
<feature type="compositionally biased region" description="Low complexity" evidence="1">
    <location>
        <begin position="34"/>
        <end position="43"/>
    </location>
</feature>
<name>A0A6J1SRS9_FRAOC</name>
<feature type="compositionally biased region" description="Low complexity" evidence="1">
    <location>
        <begin position="493"/>
        <end position="506"/>
    </location>
</feature>
<dbReference type="OrthoDB" id="8192515at2759"/>
<feature type="compositionally biased region" description="Low complexity" evidence="1">
    <location>
        <begin position="154"/>
        <end position="165"/>
    </location>
</feature>
<protein>
    <submittedName>
        <fullName evidence="3">Uncharacterized protein DDB_G0271670-like</fullName>
    </submittedName>
</protein>
<feature type="region of interest" description="Disordered" evidence="1">
    <location>
        <begin position="59"/>
        <end position="86"/>
    </location>
</feature>
<organism evidence="2 3">
    <name type="scientific">Frankliniella occidentalis</name>
    <name type="common">Western flower thrips</name>
    <name type="synonym">Euthrips occidentalis</name>
    <dbReference type="NCBI Taxonomy" id="133901"/>
    <lineage>
        <taxon>Eukaryota</taxon>
        <taxon>Metazoa</taxon>
        <taxon>Ecdysozoa</taxon>
        <taxon>Arthropoda</taxon>
        <taxon>Hexapoda</taxon>
        <taxon>Insecta</taxon>
        <taxon>Pterygota</taxon>
        <taxon>Neoptera</taxon>
        <taxon>Paraneoptera</taxon>
        <taxon>Thysanoptera</taxon>
        <taxon>Terebrantia</taxon>
        <taxon>Thripoidea</taxon>
        <taxon>Thripidae</taxon>
        <taxon>Frankliniella</taxon>
    </lineage>
</organism>
<dbReference type="AlphaFoldDB" id="A0A6J1SRS9"/>
<gene>
    <name evidence="3" type="primary">LOC113210014</name>
</gene>
<feature type="region of interest" description="Disordered" evidence="1">
    <location>
        <begin position="132"/>
        <end position="166"/>
    </location>
</feature>
<feature type="compositionally biased region" description="Basic and acidic residues" evidence="1">
    <location>
        <begin position="134"/>
        <end position="147"/>
    </location>
</feature>
<feature type="region of interest" description="Disordered" evidence="1">
    <location>
        <begin position="1"/>
        <end position="44"/>
    </location>
</feature>
<feature type="compositionally biased region" description="Basic and acidic residues" evidence="1">
    <location>
        <begin position="608"/>
        <end position="620"/>
    </location>
</feature>
<feature type="region of interest" description="Disordered" evidence="1">
    <location>
        <begin position="306"/>
        <end position="378"/>
    </location>
</feature>
<dbReference type="Proteomes" id="UP000504606">
    <property type="component" value="Unplaced"/>
</dbReference>
<feature type="region of interest" description="Disordered" evidence="1">
    <location>
        <begin position="493"/>
        <end position="558"/>
    </location>
</feature>
<feature type="region of interest" description="Disordered" evidence="1">
    <location>
        <begin position="400"/>
        <end position="423"/>
    </location>
</feature>
<reference evidence="3" key="1">
    <citation type="submission" date="2025-08" db="UniProtKB">
        <authorList>
            <consortium name="RefSeq"/>
        </authorList>
    </citation>
    <scope>IDENTIFICATION</scope>
    <source>
        <tissue evidence="3">Whole organism</tissue>
    </source>
</reference>
<feature type="compositionally biased region" description="Polar residues" evidence="1">
    <location>
        <begin position="307"/>
        <end position="318"/>
    </location>
</feature>
<evidence type="ECO:0000313" key="3">
    <source>
        <dbReference type="RefSeq" id="XP_026283597.1"/>
    </source>
</evidence>
<proteinExistence type="predicted"/>
<dbReference type="GeneID" id="113210014"/>
<feature type="region of interest" description="Disordered" evidence="1">
    <location>
        <begin position="254"/>
        <end position="287"/>
    </location>
</feature>
<sequence>MLVCEHPSTSTSSSSRHQDYAYQAVAPPSQAPHQQQQQQQQQQLDLALEGRSILLQQRAPSHPCTPHPCSPAPAHPPQRASPADNKTFSPLQLQLRIDLHSEQGVDVPGRLCKDAPPAPSAAPLTRRQRAQLRRRQEQQKPTDEVVYQRRTPSRPRTPATCPRTPLAMSTMSMPAAGQKFATDDAAANVFGSAEETSAAVKRLLAKSGTNVMEEHRVISSTSSKTTSASSTMDYLQDSFDFLHQRHMKNLSAVISRHQQQQQQQAPGQEEQLSGQSQTQTSSQRLKKQVHIHQSAFYDGQSGLGLSDVNNMQQPSTFKSTKTINLSNNNSSNSSTSDLEDAKMLQQQQIQQQQQQRRCVRENSTSSLQSQSSVSSSHSNSFDNFNNNFCDAMSLSNKSNTTKQVSSKSSTTSSTSSSSSTSVQQSFSSSKKQIIKQSFSSSSVDFDDRMGIDVMLTPSGMTSTPGTPTGVVALSSPNLDLAASNTKSKVKQTTKVTSSVMSSSSSSGTDQPEECKQSVKTFKAKTVKKSVSDGRQVHTDVNKHTETAEEEAEGSLDKPVITFSHVSSEGSHQSFTDDIVRFDSSALSSPSRSRSPSPMLEMPAPYNDLSKEIKRPPMEKA</sequence>
<dbReference type="RefSeq" id="XP_026283597.1">
    <property type="nucleotide sequence ID" value="XM_026427812.2"/>
</dbReference>
<dbReference type="KEGG" id="foc:113210014"/>
<feature type="compositionally biased region" description="Basic and acidic residues" evidence="1">
    <location>
        <begin position="529"/>
        <end position="546"/>
    </location>
</feature>
<keyword evidence="2" id="KW-1185">Reference proteome</keyword>
<accession>A0A6J1SRS9</accession>
<feature type="compositionally biased region" description="Pro residues" evidence="1">
    <location>
        <begin position="63"/>
        <end position="76"/>
    </location>
</feature>
<evidence type="ECO:0000313" key="2">
    <source>
        <dbReference type="Proteomes" id="UP000504606"/>
    </source>
</evidence>
<feature type="compositionally biased region" description="Low complexity" evidence="1">
    <location>
        <begin position="345"/>
        <end position="355"/>
    </location>
</feature>